<organism evidence="2">
    <name type="scientific">uncultured Microvirga sp</name>
    <dbReference type="NCBI Taxonomy" id="412392"/>
    <lineage>
        <taxon>Bacteria</taxon>
        <taxon>Pseudomonadati</taxon>
        <taxon>Pseudomonadota</taxon>
        <taxon>Alphaproteobacteria</taxon>
        <taxon>Hyphomicrobiales</taxon>
        <taxon>Methylobacteriaceae</taxon>
        <taxon>Microvirga</taxon>
        <taxon>environmental samples</taxon>
    </lineage>
</organism>
<dbReference type="EMBL" id="CADCUC010000629">
    <property type="protein sequence ID" value="CAA9360776.1"/>
    <property type="molecule type" value="Genomic_DNA"/>
</dbReference>
<accession>A0A6J4MKM3</accession>
<feature type="non-terminal residue" evidence="2">
    <location>
        <position position="1"/>
    </location>
</feature>
<feature type="non-terminal residue" evidence="2">
    <location>
        <position position="90"/>
    </location>
</feature>
<proteinExistence type="predicted"/>
<gene>
    <name evidence="2" type="ORF">AVDCRST_MAG90-3019</name>
</gene>
<protein>
    <submittedName>
        <fullName evidence="2">Uncharacterized protein</fullName>
    </submittedName>
</protein>
<feature type="region of interest" description="Disordered" evidence="1">
    <location>
        <begin position="51"/>
        <end position="90"/>
    </location>
</feature>
<sequence>VGAGSRTRPLRSIGTLRRDYFRGDSAAAGWVEGSPSRDAVDGHRIDRECHPASLRYDGRGNHLRLERRSPGRTRAGGPSSQGEVRRVDHL</sequence>
<name>A0A6J4MKM3_9HYPH</name>
<evidence type="ECO:0000256" key="1">
    <source>
        <dbReference type="SAM" id="MobiDB-lite"/>
    </source>
</evidence>
<evidence type="ECO:0000313" key="2">
    <source>
        <dbReference type="EMBL" id="CAA9360776.1"/>
    </source>
</evidence>
<feature type="compositionally biased region" description="Basic and acidic residues" evidence="1">
    <location>
        <begin position="51"/>
        <end position="69"/>
    </location>
</feature>
<dbReference type="AlphaFoldDB" id="A0A6J4MKM3"/>
<reference evidence="2" key="1">
    <citation type="submission" date="2020-02" db="EMBL/GenBank/DDBJ databases">
        <authorList>
            <person name="Meier V. D."/>
        </authorList>
    </citation>
    <scope>NUCLEOTIDE SEQUENCE</scope>
    <source>
        <strain evidence="2">AVDCRST_MAG90</strain>
    </source>
</reference>